<comment type="similarity">
    <text evidence="2">Belongs to the adrenodoxin/putidaredoxin family.</text>
</comment>
<keyword evidence="5" id="KW-0479">Metal-binding</keyword>
<name>A0A8C6CN92_MOSMO</name>
<evidence type="ECO:0000256" key="12">
    <source>
        <dbReference type="ARBA" id="ARBA00040942"/>
    </source>
</evidence>
<dbReference type="GO" id="GO:0044571">
    <property type="term" value="P:[2Fe-2S] cluster assembly"/>
    <property type="evidence" value="ECO:0007669"/>
    <property type="project" value="Ensembl"/>
</dbReference>
<dbReference type="InterPro" id="IPR001041">
    <property type="entry name" value="2Fe-2S_ferredoxin-type"/>
</dbReference>
<evidence type="ECO:0000256" key="2">
    <source>
        <dbReference type="ARBA" id="ARBA00010914"/>
    </source>
</evidence>
<evidence type="ECO:0000256" key="6">
    <source>
        <dbReference type="ARBA" id="ARBA00022982"/>
    </source>
</evidence>
<keyword evidence="8" id="KW-0411">Iron-sulfur</keyword>
<dbReference type="GO" id="GO:0046872">
    <property type="term" value="F:metal ion binding"/>
    <property type="evidence" value="ECO:0007669"/>
    <property type="project" value="UniProtKB-KW"/>
</dbReference>
<dbReference type="InterPro" id="IPR001055">
    <property type="entry name" value="Adrenodoxin-like"/>
</dbReference>
<keyword evidence="17" id="KW-1185">Reference proteome</keyword>
<feature type="domain" description="2Fe-2S ferredoxin-type" evidence="15">
    <location>
        <begin position="137"/>
        <end position="239"/>
    </location>
</feature>
<dbReference type="PROSITE" id="PS51085">
    <property type="entry name" value="2FE2S_FER_2"/>
    <property type="match status" value="1"/>
</dbReference>
<keyword evidence="4" id="KW-0001">2Fe-2S</keyword>
<dbReference type="Gene3D" id="3.10.20.30">
    <property type="match status" value="1"/>
</dbReference>
<dbReference type="AlphaFoldDB" id="A0A8C6CN92"/>
<dbReference type="Ensembl" id="ENSMMST00000003651.1">
    <property type="protein sequence ID" value="ENSMMSP00000003347.1"/>
    <property type="gene ID" value="ENSMMSG00000002554.1"/>
</dbReference>
<evidence type="ECO:0000256" key="14">
    <source>
        <dbReference type="ARBA" id="ARBA00058507"/>
    </source>
</evidence>
<evidence type="ECO:0000256" key="9">
    <source>
        <dbReference type="ARBA" id="ARBA00023128"/>
    </source>
</evidence>
<evidence type="ECO:0000256" key="10">
    <source>
        <dbReference type="ARBA" id="ARBA00032838"/>
    </source>
</evidence>
<organism evidence="16 17">
    <name type="scientific">Moschus moschiferus</name>
    <name type="common">Siberian musk deer</name>
    <name type="synonym">Moschus sibiricus</name>
    <dbReference type="NCBI Taxonomy" id="68415"/>
    <lineage>
        <taxon>Eukaryota</taxon>
        <taxon>Metazoa</taxon>
        <taxon>Chordata</taxon>
        <taxon>Craniata</taxon>
        <taxon>Vertebrata</taxon>
        <taxon>Euteleostomi</taxon>
        <taxon>Mammalia</taxon>
        <taxon>Eutheria</taxon>
        <taxon>Laurasiatheria</taxon>
        <taxon>Artiodactyla</taxon>
        <taxon>Ruminantia</taxon>
        <taxon>Pecora</taxon>
        <taxon>Moschidae</taxon>
        <taxon>Moschus</taxon>
    </lineage>
</organism>
<reference evidence="16" key="2">
    <citation type="submission" date="2025-09" db="UniProtKB">
        <authorList>
            <consortium name="Ensembl"/>
        </authorList>
    </citation>
    <scope>IDENTIFICATION</scope>
</reference>
<evidence type="ECO:0000256" key="7">
    <source>
        <dbReference type="ARBA" id="ARBA00023004"/>
    </source>
</evidence>
<evidence type="ECO:0000259" key="15">
    <source>
        <dbReference type="PROSITE" id="PS51085"/>
    </source>
</evidence>
<dbReference type="GO" id="GO:0140647">
    <property type="term" value="P:P450-containing electron transport chain"/>
    <property type="evidence" value="ECO:0007669"/>
    <property type="project" value="InterPro"/>
</dbReference>
<dbReference type="GeneTree" id="ENSGT00940000161143"/>
<keyword evidence="9" id="KW-0496">Mitochondrion</keyword>
<keyword evidence="7" id="KW-0408">Iron</keyword>
<dbReference type="PANTHER" id="PTHR23426">
    <property type="entry name" value="FERREDOXIN/ADRENODOXIN"/>
    <property type="match status" value="1"/>
</dbReference>
<evidence type="ECO:0000256" key="3">
    <source>
        <dbReference type="ARBA" id="ARBA00022448"/>
    </source>
</evidence>
<gene>
    <name evidence="16" type="primary">FDX2</name>
</gene>
<reference evidence="16" key="1">
    <citation type="submission" date="2025-08" db="UniProtKB">
        <authorList>
            <consortium name="Ensembl"/>
        </authorList>
    </citation>
    <scope>IDENTIFICATION</scope>
</reference>
<dbReference type="GO" id="GO:0051537">
    <property type="term" value="F:2 iron, 2 sulfur cluster binding"/>
    <property type="evidence" value="ECO:0007669"/>
    <property type="project" value="UniProtKB-KW"/>
</dbReference>
<accession>A0A8C6CN92</accession>
<keyword evidence="3" id="KW-0813">Transport</keyword>
<dbReference type="GO" id="GO:0044572">
    <property type="term" value="P:[4Fe-4S] cluster assembly"/>
    <property type="evidence" value="ECO:0007669"/>
    <property type="project" value="Ensembl"/>
</dbReference>
<dbReference type="GO" id="GO:0005759">
    <property type="term" value="C:mitochondrial matrix"/>
    <property type="evidence" value="ECO:0007669"/>
    <property type="project" value="UniProtKB-SubCell"/>
</dbReference>
<dbReference type="GO" id="GO:0009055">
    <property type="term" value="F:electron transfer activity"/>
    <property type="evidence" value="ECO:0007669"/>
    <property type="project" value="Ensembl"/>
</dbReference>
<dbReference type="InterPro" id="IPR018298">
    <property type="entry name" value="Adrenodoxin_Fe-S_BS"/>
</dbReference>
<comment type="subcellular location">
    <subcellularLocation>
        <location evidence="1">Mitochondrion matrix</location>
    </subcellularLocation>
</comment>
<evidence type="ECO:0000256" key="13">
    <source>
        <dbReference type="ARBA" id="ARBA00041497"/>
    </source>
</evidence>
<evidence type="ECO:0000256" key="1">
    <source>
        <dbReference type="ARBA" id="ARBA00004305"/>
    </source>
</evidence>
<dbReference type="GO" id="GO:0006744">
    <property type="term" value="P:ubiquinone biosynthetic process"/>
    <property type="evidence" value="ECO:0007669"/>
    <property type="project" value="Ensembl"/>
</dbReference>
<sequence>MVLKKADPAGSWDSVPGWEVWDSPAGLRSSEPAHCPPNLATSLGLASPSRAATQKKKKKGACIRVITGPSLLNAPRRMLSLWSRDACHGRLRGLGRCEYWVPAAGCQGCLVEPTWGLLGIRGGGGASDSQEIPGDRVNVVFVDRSGQRIPVSGRVGDNVLHLAQRHGLDLEGACEASLACSTCHVYVSEDHLDLLPPPDEREDDMLDMAPLLQENSRLGCQIVLTPELEGAEFTLPKITRNFYVDGHVPKPH</sequence>
<dbReference type="PROSITE" id="PS00814">
    <property type="entry name" value="ADX"/>
    <property type="match status" value="1"/>
</dbReference>
<keyword evidence="6" id="KW-0249">Electron transport</keyword>
<dbReference type="SUPFAM" id="SSF54292">
    <property type="entry name" value="2Fe-2S ferredoxin-like"/>
    <property type="match status" value="1"/>
</dbReference>
<protein>
    <recommendedName>
        <fullName evidence="12">Ferredoxin-2, mitochondrial</fullName>
    </recommendedName>
    <alternativeName>
        <fullName evidence="10">Adrenodoxin-like protein</fullName>
    </alternativeName>
    <alternativeName>
        <fullName evidence="13">Ferredoxin-1-like protein</fullName>
    </alternativeName>
</protein>
<evidence type="ECO:0000256" key="8">
    <source>
        <dbReference type="ARBA" id="ARBA00023014"/>
    </source>
</evidence>
<dbReference type="FunFam" id="3.10.20.30:FF:000013">
    <property type="entry name" value="Adrenodoxin, mitochondrial"/>
    <property type="match status" value="1"/>
</dbReference>
<evidence type="ECO:0000313" key="16">
    <source>
        <dbReference type="Ensembl" id="ENSMMSP00000003347.1"/>
    </source>
</evidence>
<evidence type="ECO:0000256" key="11">
    <source>
        <dbReference type="ARBA" id="ARBA00034078"/>
    </source>
</evidence>
<dbReference type="CDD" id="cd00207">
    <property type="entry name" value="fer2"/>
    <property type="match status" value="1"/>
</dbReference>
<dbReference type="InterPro" id="IPR012675">
    <property type="entry name" value="Beta-grasp_dom_sf"/>
</dbReference>
<dbReference type="InterPro" id="IPR036010">
    <property type="entry name" value="2Fe-2S_ferredoxin-like_sf"/>
</dbReference>
<dbReference type="PANTHER" id="PTHR23426:SF65">
    <property type="entry name" value="FERREDOXIN-2, MITOCHONDRIAL"/>
    <property type="match status" value="1"/>
</dbReference>
<evidence type="ECO:0000256" key="5">
    <source>
        <dbReference type="ARBA" id="ARBA00022723"/>
    </source>
</evidence>
<proteinExistence type="inferred from homology"/>
<dbReference type="PRINTS" id="PR00355">
    <property type="entry name" value="ADRENODOXIN"/>
</dbReference>
<comment type="cofactor">
    <cofactor evidence="11">
        <name>[2Fe-2S] cluster</name>
        <dbReference type="ChEBI" id="CHEBI:190135"/>
    </cofactor>
</comment>
<evidence type="ECO:0000256" key="4">
    <source>
        <dbReference type="ARBA" id="ARBA00022714"/>
    </source>
</evidence>
<comment type="function">
    <text evidence="14">Electron donor, of the core iron-sulfur cluster (ISC) assembly complex, that acts to reduce the persulfide into sulfide during [2Fe-2S] clusters assembly on the scaffolding protein ISCU. The core iron-sulfur cluster (ISC) assembly complex is involved in the de novo synthesis of a [2Fe-2S] cluster, the first step of the mitochondrial iron-sulfur protein biogenesis. This process is initiated by the cysteine desulfurase complex (NFS1:LYRM4:NDUFAB1) that produces persulfide which is delivered on the scaffold protein ISCU in a FXN-dependent manner. Then this complex is stabilized by FDX2 which provides reducing equivalents to accomplish the [2Fe-2S] cluster assembly. Finally, the [2Fe-2S] cluster is transferred from ISCU to chaperone proteins, including HSCB, HSPA9 and GLRX5. Essential for coenzyme Q biosynthesis: together with FDXR, transfers the electrons required for the hydroxylation reaction performed by COQ6.</text>
</comment>
<dbReference type="Proteomes" id="UP000694544">
    <property type="component" value="Unplaced"/>
</dbReference>
<dbReference type="Pfam" id="PF00111">
    <property type="entry name" value="Fer2"/>
    <property type="match status" value="1"/>
</dbReference>
<evidence type="ECO:0000313" key="17">
    <source>
        <dbReference type="Proteomes" id="UP000694544"/>
    </source>
</evidence>